<evidence type="ECO:0000313" key="4">
    <source>
        <dbReference type="Proteomes" id="UP000814176"/>
    </source>
</evidence>
<dbReference type="Pfam" id="PF08450">
    <property type="entry name" value="SGL"/>
    <property type="match status" value="1"/>
</dbReference>
<proteinExistence type="inferred from homology"/>
<dbReference type="GeneID" id="72001250"/>
<dbReference type="EMBL" id="JADCUA010000009">
    <property type="protein sequence ID" value="KAH9837125.1"/>
    <property type="molecule type" value="Genomic_DNA"/>
</dbReference>
<accession>A0ABQ8KGZ1</accession>
<dbReference type="InterPro" id="IPR005511">
    <property type="entry name" value="SMP-30"/>
</dbReference>
<evidence type="ECO:0000256" key="1">
    <source>
        <dbReference type="ARBA" id="ARBA00008853"/>
    </source>
</evidence>
<evidence type="ECO:0000259" key="2">
    <source>
        <dbReference type="Pfam" id="PF08450"/>
    </source>
</evidence>
<dbReference type="InterPro" id="IPR013658">
    <property type="entry name" value="SGL"/>
</dbReference>
<reference evidence="3 4" key="1">
    <citation type="journal article" date="2021" name="Environ. Microbiol.">
        <title>Gene family expansions and transcriptome signatures uncover fungal adaptations to wood decay.</title>
        <authorList>
            <person name="Hage H."/>
            <person name="Miyauchi S."/>
            <person name="Viragh M."/>
            <person name="Drula E."/>
            <person name="Min B."/>
            <person name="Chaduli D."/>
            <person name="Navarro D."/>
            <person name="Favel A."/>
            <person name="Norest M."/>
            <person name="Lesage-Meessen L."/>
            <person name="Balint B."/>
            <person name="Merenyi Z."/>
            <person name="de Eugenio L."/>
            <person name="Morin E."/>
            <person name="Martinez A.T."/>
            <person name="Baldrian P."/>
            <person name="Stursova M."/>
            <person name="Martinez M.J."/>
            <person name="Novotny C."/>
            <person name="Magnuson J.K."/>
            <person name="Spatafora J.W."/>
            <person name="Maurice S."/>
            <person name="Pangilinan J."/>
            <person name="Andreopoulos W."/>
            <person name="LaButti K."/>
            <person name="Hundley H."/>
            <person name="Na H."/>
            <person name="Kuo A."/>
            <person name="Barry K."/>
            <person name="Lipzen A."/>
            <person name="Henrissat B."/>
            <person name="Riley R."/>
            <person name="Ahrendt S."/>
            <person name="Nagy L.G."/>
            <person name="Grigoriev I.V."/>
            <person name="Martin F."/>
            <person name="Rosso M.N."/>
        </authorList>
    </citation>
    <scope>NUCLEOTIDE SEQUENCE [LARGE SCALE GENOMIC DNA]</scope>
    <source>
        <strain evidence="3 4">CIRM-BRFM 1785</strain>
    </source>
</reference>
<dbReference type="PANTHER" id="PTHR10907">
    <property type="entry name" value="REGUCALCIN"/>
    <property type="match status" value="1"/>
</dbReference>
<keyword evidence="4" id="KW-1185">Reference proteome</keyword>
<sequence>MGPQPRTITVEQPFLRTGCSLGEGPLYDPRTSTLHFVDIECNKVYSTPFRLGPFQLYHLDTRSSEIKVEQFEEPLTCLSLRKDGGLACTTAKGFAVVEDGPTLRYLSQPIPEEHQPFTRFNDGACDSKGRYVAGTMASKDPYIPGQLYIYDPADNSSRVIDHGPFTDSNGLGWSADDRTMYFTDSLVNKIYAYDYEDGRLSGRRVFVDALSHGLLAEGTYPDGLCIDNAGGIWSARWGGSSIVRYTPDGAFDLQVVFPTVLNVTACCFGGANEDQLYVTTSHCGACGGDASRQAQFPDSGHLFVVDFSGQFKGGKWRHNFTG</sequence>
<dbReference type="Proteomes" id="UP000814176">
    <property type="component" value="Unassembled WGS sequence"/>
</dbReference>
<dbReference type="PRINTS" id="PR01790">
    <property type="entry name" value="SMP30FAMILY"/>
</dbReference>
<gene>
    <name evidence="3" type="ORF">C8Q71DRAFT_706698</name>
</gene>
<feature type="domain" description="SMP-30/Gluconolactonase/LRE-like region" evidence="2">
    <location>
        <begin position="21"/>
        <end position="282"/>
    </location>
</feature>
<comment type="caution">
    <text evidence="3">The sequence shown here is derived from an EMBL/GenBank/DDBJ whole genome shotgun (WGS) entry which is preliminary data.</text>
</comment>
<dbReference type="RefSeq" id="XP_047779294.1">
    <property type="nucleotide sequence ID" value="XM_047920518.1"/>
</dbReference>
<name>A0ABQ8KGZ1_9APHY</name>
<comment type="similarity">
    <text evidence="1">Belongs to the SMP-30/CGR1 family.</text>
</comment>
<evidence type="ECO:0000313" key="3">
    <source>
        <dbReference type="EMBL" id="KAH9837125.1"/>
    </source>
</evidence>
<dbReference type="SUPFAM" id="SSF63829">
    <property type="entry name" value="Calcium-dependent phosphotriesterase"/>
    <property type="match status" value="1"/>
</dbReference>
<organism evidence="3 4">
    <name type="scientific">Rhodofomes roseus</name>
    <dbReference type="NCBI Taxonomy" id="34475"/>
    <lineage>
        <taxon>Eukaryota</taxon>
        <taxon>Fungi</taxon>
        <taxon>Dikarya</taxon>
        <taxon>Basidiomycota</taxon>
        <taxon>Agaricomycotina</taxon>
        <taxon>Agaricomycetes</taxon>
        <taxon>Polyporales</taxon>
        <taxon>Rhodofomes</taxon>
    </lineage>
</organism>
<protein>
    <recommendedName>
        <fullName evidence="2">SMP-30/Gluconolactonase/LRE-like region domain-containing protein</fullName>
    </recommendedName>
</protein>
<dbReference type="PANTHER" id="PTHR10907:SF47">
    <property type="entry name" value="REGUCALCIN"/>
    <property type="match status" value="1"/>
</dbReference>
<dbReference type="InterPro" id="IPR011042">
    <property type="entry name" value="6-blade_b-propeller_TolB-like"/>
</dbReference>
<dbReference type="Gene3D" id="2.120.10.30">
    <property type="entry name" value="TolB, C-terminal domain"/>
    <property type="match status" value="1"/>
</dbReference>